<sequence length="267" mass="27655">MAMVTAMASSGLAARSNLKPRLGCNIKGLPTLHHSARVQVVSALLEKVPKISLSQEQINLGGSALAGSVFATMASTNSALAAQQVMELAAIDNRGAAILIPLVPALGWVLYNILQPALNQFNSMKSAKGLAVGLGVGAALSCICASQASALQEIADIAADNDSRGTLLLVVLLPAIGWVLFNILKPALNQLDKMRSSKAVVGGLGLGAMSMLLAPHANATEEIVSIAADNDSRGLLLLVVLLPAIGWVLFNILQPALKQLDKMRSGK</sequence>
<feature type="transmembrane region" description="Helical" evidence="8">
    <location>
        <begin position="130"/>
        <end position="150"/>
    </location>
</feature>
<dbReference type="GO" id="GO:0015979">
    <property type="term" value="P:photosynthesis"/>
    <property type="evidence" value="ECO:0007669"/>
    <property type="project" value="UniProtKB-KW"/>
</dbReference>
<dbReference type="GO" id="GO:0009534">
    <property type="term" value="C:chloroplast thylakoid"/>
    <property type="evidence" value="ECO:0007669"/>
    <property type="project" value="TreeGrafter"/>
</dbReference>
<dbReference type="GO" id="GO:0045454">
    <property type="term" value="P:cell redox homeostasis"/>
    <property type="evidence" value="ECO:0007669"/>
    <property type="project" value="TreeGrafter"/>
</dbReference>
<keyword evidence="10" id="KW-1185">Reference proteome</keyword>
<dbReference type="EMBL" id="JABFUD020000004">
    <property type="protein sequence ID" value="KAI5081244.1"/>
    <property type="molecule type" value="Genomic_DNA"/>
</dbReference>
<gene>
    <name evidence="9" type="ORF">GOP47_0004427</name>
</gene>
<dbReference type="PANTHER" id="PTHR34790">
    <property type="entry name" value="PHOTOSYSTEM II CORE COMPLEX PROTEINS PSBY, CHLOROPLASTIC"/>
    <property type="match status" value="1"/>
</dbReference>
<reference evidence="9" key="1">
    <citation type="submission" date="2021-01" db="EMBL/GenBank/DDBJ databases">
        <title>Adiantum capillus-veneris genome.</title>
        <authorList>
            <person name="Fang Y."/>
            <person name="Liao Q."/>
        </authorList>
    </citation>
    <scope>NUCLEOTIDE SEQUENCE</scope>
    <source>
        <strain evidence="9">H3</strain>
        <tissue evidence="9">Leaf</tissue>
    </source>
</reference>
<dbReference type="AlphaFoldDB" id="A0A9D4V832"/>
<evidence type="ECO:0000256" key="5">
    <source>
        <dbReference type="ARBA" id="ARBA00023078"/>
    </source>
</evidence>
<comment type="caution">
    <text evidence="9">The sequence shown here is derived from an EMBL/GenBank/DDBJ whole genome shotgun (WGS) entry which is preliminary data.</text>
</comment>
<evidence type="ECO:0000256" key="6">
    <source>
        <dbReference type="ARBA" id="ARBA00023136"/>
    </source>
</evidence>
<feature type="transmembrane region" description="Helical" evidence="8">
    <location>
        <begin position="234"/>
        <end position="253"/>
    </location>
</feature>
<evidence type="ECO:0000256" key="2">
    <source>
        <dbReference type="ARBA" id="ARBA00022531"/>
    </source>
</evidence>
<evidence type="ECO:0000256" key="3">
    <source>
        <dbReference type="ARBA" id="ARBA00022692"/>
    </source>
</evidence>
<feature type="transmembrane region" description="Helical" evidence="8">
    <location>
        <begin position="196"/>
        <end position="214"/>
    </location>
</feature>
<keyword evidence="2" id="KW-0602">Photosynthesis</keyword>
<keyword evidence="6 8" id="KW-0472">Membrane</keyword>
<keyword evidence="4 8" id="KW-1133">Transmembrane helix</keyword>
<evidence type="ECO:0000256" key="7">
    <source>
        <dbReference type="ARBA" id="ARBA00023276"/>
    </source>
</evidence>
<dbReference type="PANTHER" id="PTHR34790:SF1">
    <property type="entry name" value="PHOTOSYSTEM II CORE COMPLEX PROTEINS PSBY, CHLOROPLASTIC"/>
    <property type="match status" value="1"/>
</dbReference>
<organism evidence="9 10">
    <name type="scientific">Adiantum capillus-veneris</name>
    <name type="common">Maidenhair fern</name>
    <dbReference type="NCBI Taxonomy" id="13818"/>
    <lineage>
        <taxon>Eukaryota</taxon>
        <taxon>Viridiplantae</taxon>
        <taxon>Streptophyta</taxon>
        <taxon>Embryophyta</taxon>
        <taxon>Tracheophyta</taxon>
        <taxon>Polypodiopsida</taxon>
        <taxon>Polypodiidae</taxon>
        <taxon>Polypodiales</taxon>
        <taxon>Pteridineae</taxon>
        <taxon>Pteridaceae</taxon>
        <taxon>Vittarioideae</taxon>
        <taxon>Adiantum</taxon>
    </lineage>
</organism>
<feature type="transmembrane region" description="Helical" evidence="8">
    <location>
        <begin position="96"/>
        <end position="118"/>
    </location>
</feature>
<dbReference type="InterPro" id="IPR009388">
    <property type="entry name" value="PSII_PsbY"/>
</dbReference>
<feature type="transmembrane region" description="Helical" evidence="8">
    <location>
        <begin position="165"/>
        <end position="184"/>
    </location>
</feature>
<dbReference type="GO" id="GO:0009523">
    <property type="term" value="C:photosystem II"/>
    <property type="evidence" value="ECO:0007669"/>
    <property type="project" value="UniProtKB-KW"/>
</dbReference>
<dbReference type="Proteomes" id="UP000886520">
    <property type="component" value="Chromosome 4"/>
</dbReference>
<evidence type="ECO:0000256" key="8">
    <source>
        <dbReference type="SAM" id="Phobius"/>
    </source>
</evidence>
<evidence type="ECO:0000313" key="10">
    <source>
        <dbReference type="Proteomes" id="UP000886520"/>
    </source>
</evidence>
<dbReference type="OrthoDB" id="2016024at2759"/>
<dbReference type="HAMAP" id="MF_00717">
    <property type="entry name" value="PSII_PsbY"/>
    <property type="match status" value="3"/>
</dbReference>
<keyword evidence="5" id="KW-0793">Thylakoid</keyword>
<evidence type="ECO:0000313" key="9">
    <source>
        <dbReference type="EMBL" id="KAI5081244.1"/>
    </source>
</evidence>
<protein>
    <submittedName>
        <fullName evidence="9">Uncharacterized protein</fullName>
    </submittedName>
</protein>
<evidence type="ECO:0000256" key="4">
    <source>
        <dbReference type="ARBA" id="ARBA00022989"/>
    </source>
</evidence>
<dbReference type="InterPro" id="IPR038760">
    <property type="entry name" value="PsbY_plant"/>
</dbReference>
<dbReference type="GO" id="GO:0030145">
    <property type="term" value="F:manganese ion binding"/>
    <property type="evidence" value="ECO:0007669"/>
    <property type="project" value="InterPro"/>
</dbReference>
<name>A0A9D4V832_ADICA</name>
<comment type="subcellular location">
    <subcellularLocation>
        <location evidence="1">Membrane</location>
    </subcellularLocation>
</comment>
<keyword evidence="7" id="KW-0604">Photosystem II</keyword>
<proteinExistence type="inferred from homology"/>
<keyword evidence="3 8" id="KW-0812">Transmembrane</keyword>
<evidence type="ECO:0000256" key="1">
    <source>
        <dbReference type="ARBA" id="ARBA00004370"/>
    </source>
</evidence>
<dbReference type="Pfam" id="PF06298">
    <property type="entry name" value="PsbY"/>
    <property type="match status" value="3"/>
</dbReference>
<accession>A0A9D4V832</accession>